<dbReference type="HOGENOM" id="CLU_3171800_0_0_10"/>
<accession>C9LJ28</accession>
<keyword evidence="1" id="KW-0812">Transmembrane</keyword>
<protein>
    <submittedName>
        <fullName evidence="2">Uncharacterized protein</fullName>
    </submittedName>
</protein>
<gene>
    <name evidence="2" type="ORF">GCWU000325_02240</name>
</gene>
<reference evidence="2" key="1">
    <citation type="submission" date="2009-09" db="EMBL/GenBank/DDBJ databases">
        <authorList>
            <person name="Weinstock G."/>
            <person name="Sodergren E."/>
            <person name="Clifton S."/>
            <person name="Fulton L."/>
            <person name="Fulton B."/>
            <person name="Courtney L."/>
            <person name="Fronick C."/>
            <person name="Harrison M."/>
            <person name="Strong C."/>
            <person name="Farmer C."/>
            <person name="Delahaunty K."/>
            <person name="Markovic C."/>
            <person name="Hall O."/>
            <person name="Minx P."/>
            <person name="Tomlinson C."/>
            <person name="Mitreva M."/>
            <person name="Nelson J."/>
            <person name="Hou S."/>
            <person name="Wollam A."/>
            <person name="Pepin K.H."/>
            <person name="Johnson M."/>
            <person name="Bhonagiri V."/>
            <person name="Nash W.E."/>
            <person name="Warren W."/>
            <person name="Chinwalla A."/>
            <person name="Mardis E.R."/>
            <person name="Wilson R.K."/>
        </authorList>
    </citation>
    <scope>NUCLEOTIDE SEQUENCE [LARGE SCALE GENOMIC DNA]</scope>
    <source>
        <strain evidence="2">ATCC 51259</strain>
    </source>
</reference>
<dbReference type="GeneID" id="84577471"/>
<name>C9LJ28_9BACT</name>
<sequence>MSEKSKMRKIERDRKAAHQARRVINGIFFGLISLVVLILILYYWLFS</sequence>
<evidence type="ECO:0000256" key="1">
    <source>
        <dbReference type="SAM" id="Phobius"/>
    </source>
</evidence>
<dbReference type="AlphaFoldDB" id="C9LJ28"/>
<dbReference type="Proteomes" id="UP000003460">
    <property type="component" value="Unassembled WGS sequence"/>
</dbReference>
<feature type="transmembrane region" description="Helical" evidence="1">
    <location>
        <begin position="23"/>
        <end position="45"/>
    </location>
</feature>
<keyword evidence="1" id="KW-1133">Transmembrane helix</keyword>
<proteinExistence type="predicted"/>
<keyword evidence="1" id="KW-0472">Membrane</keyword>
<dbReference type="RefSeq" id="WP_006256019.1">
    <property type="nucleotide sequence ID" value="NZ_GG700643.1"/>
</dbReference>
<dbReference type="STRING" id="626522.GCWU000325_02240"/>
<comment type="caution">
    <text evidence="2">The sequence shown here is derived from an EMBL/GenBank/DDBJ whole genome shotgun (WGS) entry which is preliminary data.</text>
</comment>
<keyword evidence="3" id="KW-1185">Reference proteome</keyword>
<organism evidence="2 3">
    <name type="scientific">Alloprevotella tannerae ATCC 51259</name>
    <dbReference type="NCBI Taxonomy" id="626522"/>
    <lineage>
        <taxon>Bacteria</taxon>
        <taxon>Pseudomonadati</taxon>
        <taxon>Bacteroidota</taxon>
        <taxon>Bacteroidia</taxon>
        <taxon>Bacteroidales</taxon>
        <taxon>Prevotellaceae</taxon>
        <taxon>Alloprevotella</taxon>
    </lineage>
</organism>
<evidence type="ECO:0000313" key="3">
    <source>
        <dbReference type="Proteomes" id="UP000003460"/>
    </source>
</evidence>
<dbReference type="EMBL" id="ACIJ02000023">
    <property type="protein sequence ID" value="EEX70995.1"/>
    <property type="molecule type" value="Genomic_DNA"/>
</dbReference>
<evidence type="ECO:0000313" key="2">
    <source>
        <dbReference type="EMBL" id="EEX70995.1"/>
    </source>
</evidence>